<keyword evidence="3" id="KW-1185">Reference proteome</keyword>
<reference evidence="2" key="1">
    <citation type="journal article" date="2014" name="Int. J. Syst. Evol. Microbiol.">
        <title>Complete genome sequence of Corynebacterium casei LMG S-19264T (=DSM 44701T), isolated from a smear-ripened cheese.</title>
        <authorList>
            <consortium name="US DOE Joint Genome Institute (JGI-PGF)"/>
            <person name="Walter F."/>
            <person name="Albersmeier A."/>
            <person name="Kalinowski J."/>
            <person name="Ruckert C."/>
        </authorList>
    </citation>
    <scope>NUCLEOTIDE SEQUENCE</scope>
    <source>
        <strain evidence="2">CGMCC 1.15320</strain>
    </source>
</reference>
<evidence type="ECO:0000313" key="3">
    <source>
        <dbReference type="Proteomes" id="UP000636264"/>
    </source>
</evidence>
<dbReference type="Pfam" id="PF19911">
    <property type="entry name" value="DUF6384"/>
    <property type="match status" value="1"/>
</dbReference>
<evidence type="ECO:0000256" key="1">
    <source>
        <dbReference type="SAM" id="Phobius"/>
    </source>
</evidence>
<keyword evidence="1" id="KW-0472">Membrane</keyword>
<proteinExistence type="predicted"/>
<comment type="caution">
    <text evidence="2">The sequence shown here is derived from an EMBL/GenBank/DDBJ whole genome shotgun (WGS) entry which is preliminary data.</text>
</comment>
<dbReference type="RefSeq" id="WP_188721630.1">
    <property type="nucleotide sequence ID" value="NZ_BMIF01000008.1"/>
</dbReference>
<dbReference type="EMBL" id="BMIF01000008">
    <property type="protein sequence ID" value="GGA71940.1"/>
    <property type="molecule type" value="Genomic_DNA"/>
</dbReference>
<keyword evidence="1" id="KW-0812">Transmembrane</keyword>
<evidence type="ECO:0000313" key="2">
    <source>
        <dbReference type="EMBL" id="GGA71940.1"/>
    </source>
</evidence>
<gene>
    <name evidence="2" type="ORF">GCM10011385_27240</name>
</gene>
<accession>A0A916RV28</accession>
<dbReference type="Proteomes" id="UP000636264">
    <property type="component" value="Unassembled WGS sequence"/>
</dbReference>
<feature type="transmembrane region" description="Helical" evidence="1">
    <location>
        <begin position="110"/>
        <end position="127"/>
    </location>
</feature>
<dbReference type="AlphaFoldDB" id="A0A916RV28"/>
<reference evidence="2" key="2">
    <citation type="submission" date="2020-09" db="EMBL/GenBank/DDBJ databases">
        <authorList>
            <person name="Sun Q."/>
            <person name="Zhou Y."/>
        </authorList>
    </citation>
    <scope>NUCLEOTIDE SEQUENCE</scope>
    <source>
        <strain evidence="2">CGMCC 1.15320</strain>
    </source>
</reference>
<sequence>MSTVAAPTAAAGQTPAAPLDELMLAMDVVDTLRHEEGVALRELEQDGRDDNLKQRLRSIYESQGLEVSDRILDEGIRALRESRFTYTPTPPSFKRTLAGLWIRRGTIAKALALVVLLVVGWASWSVWQDQRAEQAQITAARELTETLPRQIQAAAEAALSEAQSDDARERVEQLRTDATAALSRSDAEAARVSVAALNRLTEALRETYVLRVVSREGEQSGVYRIPDVNTGARNYYLIVEAVKPDGSAISMPITNEENNRTEVVSKWGVRVPKATYDAVARDKMDDGIIQNNVLAEKRRGSLEPSYRVSVSGGAITKW</sequence>
<name>A0A916RV28_9HYPH</name>
<organism evidence="2 3">
    <name type="scientific">Nitratireductor aestuarii</name>
    <dbReference type="NCBI Taxonomy" id="1735103"/>
    <lineage>
        <taxon>Bacteria</taxon>
        <taxon>Pseudomonadati</taxon>
        <taxon>Pseudomonadota</taxon>
        <taxon>Alphaproteobacteria</taxon>
        <taxon>Hyphomicrobiales</taxon>
        <taxon>Phyllobacteriaceae</taxon>
        <taxon>Nitratireductor</taxon>
    </lineage>
</organism>
<protein>
    <submittedName>
        <fullName evidence="2">Uncharacterized protein</fullName>
    </submittedName>
</protein>
<keyword evidence="1" id="KW-1133">Transmembrane helix</keyword>
<dbReference type="InterPro" id="IPR045964">
    <property type="entry name" value="DUF6384"/>
</dbReference>